<reference evidence="10 11" key="1">
    <citation type="submission" date="2019-06" db="EMBL/GenBank/DDBJ databases">
        <title>Sequencing the genomes of 1000 actinobacteria strains.</title>
        <authorList>
            <person name="Klenk H.-P."/>
        </authorList>
    </citation>
    <scope>NUCLEOTIDE SEQUENCE [LARGE SCALE GENOMIC DNA]</scope>
    <source>
        <strain evidence="10 11">DSM 8251</strain>
    </source>
</reference>
<feature type="compositionally biased region" description="Basic residues" evidence="8">
    <location>
        <begin position="158"/>
        <end position="173"/>
    </location>
</feature>
<dbReference type="InterPro" id="IPR019758">
    <property type="entry name" value="Pept_S26A_signal_pept_1_CS"/>
</dbReference>
<evidence type="ECO:0000256" key="2">
    <source>
        <dbReference type="ARBA" id="ARBA00004401"/>
    </source>
</evidence>
<dbReference type="Proteomes" id="UP000316196">
    <property type="component" value="Unassembled WGS sequence"/>
</dbReference>
<keyword evidence="7" id="KW-0645">Protease</keyword>
<dbReference type="Pfam" id="PF10502">
    <property type="entry name" value="Peptidase_S26"/>
    <property type="match status" value="1"/>
</dbReference>
<dbReference type="GO" id="GO:0006465">
    <property type="term" value="P:signal peptide processing"/>
    <property type="evidence" value="ECO:0007669"/>
    <property type="project" value="InterPro"/>
</dbReference>
<evidence type="ECO:0000256" key="3">
    <source>
        <dbReference type="ARBA" id="ARBA00009370"/>
    </source>
</evidence>
<evidence type="ECO:0000256" key="8">
    <source>
        <dbReference type="SAM" id="MobiDB-lite"/>
    </source>
</evidence>
<sequence>MRRARFRSPDVTQPRQAEKPARQMEWPVESGPDDTQPRRSPVQQRDDDRDLTAVRADIGVYDPTIPRAMANPDSTDDTVAAPLPGAMQEPGITEEKPVQQHVSELPDSMEAASSAPTWFVPEDDALRGESRPVVSRHPASRPPVAAPVEEEPLPEPRRRSRRRRGPSRKRRSARSPAARSLTDLTTGRHDLTASLDATTTRNRSTWLRDIAVVVVGAMFLTTLVRSFLLQPFAVPSPSMQDTLQISDKIVVSKAMGYTRGDVVVFRDELGWLPGEGEKPGPVMAVLEGIGVVPNSGEQHLVKRVIGLPGDVVSCCAPGGHLSINGAPVDERGIIHDPAPGRPPRAAYVPFRVTVPEGKVFVLGDNRDDSADSRCHLSPNPDAGFIDEDAVLGPVNMIVAPVNRWEYLSAPDVYGAVPDAPGPAPAQPRVETEGGC</sequence>
<evidence type="ECO:0000313" key="11">
    <source>
        <dbReference type="Proteomes" id="UP000316196"/>
    </source>
</evidence>
<keyword evidence="7" id="KW-0472">Membrane</keyword>
<evidence type="ECO:0000256" key="4">
    <source>
        <dbReference type="ARBA" id="ARBA00013208"/>
    </source>
</evidence>
<dbReference type="InterPro" id="IPR019533">
    <property type="entry name" value="Peptidase_S26"/>
</dbReference>
<dbReference type="SUPFAM" id="SSF51306">
    <property type="entry name" value="LexA/Signal peptidase"/>
    <property type="match status" value="1"/>
</dbReference>
<evidence type="ECO:0000256" key="7">
    <source>
        <dbReference type="RuleBase" id="RU362042"/>
    </source>
</evidence>
<dbReference type="PANTHER" id="PTHR43390:SF1">
    <property type="entry name" value="CHLOROPLAST PROCESSING PEPTIDASE"/>
    <property type="match status" value="1"/>
</dbReference>
<dbReference type="GO" id="GO:0004252">
    <property type="term" value="F:serine-type endopeptidase activity"/>
    <property type="evidence" value="ECO:0007669"/>
    <property type="project" value="InterPro"/>
</dbReference>
<feature type="region of interest" description="Disordered" evidence="8">
    <location>
        <begin position="129"/>
        <end position="186"/>
    </location>
</feature>
<protein>
    <recommendedName>
        <fullName evidence="4 7">Signal peptidase I</fullName>
        <ecNumber evidence="4 7">3.4.21.89</ecNumber>
    </recommendedName>
</protein>
<feature type="domain" description="Peptidase S26" evidence="9">
    <location>
        <begin position="209"/>
        <end position="398"/>
    </location>
</feature>
<dbReference type="EMBL" id="VFOR01000001">
    <property type="protein sequence ID" value="TQL62258.1"/>
    <property type="molecule type" value="Genomic_DNA"/>
</dbReference>
<keyword evidence="7" id="KW-1133">Transmembrane helix</keyword>
<dbReference type="InterPro" id="IPR000223">
    <property type="entry name" value="Pept_S26A_signal_pept_1"/>
</dbReference>
<dbReference type="GO" id="GO:0005886">
    <property type="term" value="C:plasma membrane"/>
    <property type="evidence" value="ECO:0007669"/>
    <property type="project" value="UniProtKB-SubCell"/>
</dbReference>
<evidence type="ECO:0000256" key="5">
    <source>
        <dbReference type="ARBA" id="ARBA00022801"/>
    </source>
</evidence>
<feature type="transmembrane region" description="Helical" evidence="7">
    <location>
        <begin position="210"/>
        <end position="229"/>
    </location>
</feature>
<dbReference type="PRINTS" id="PR00727">
    <property type="entry name" value="LEADERPTASE"/>
</dbReference>
<dbReference type="AlphaFoldDB" id="A0A542ZPH4"/>
<evidence type="ECO:0000313" key="10">
    <source>
        <dbReference type="EMBL" id="TQL62258.1"/>
    </source>
</evidence>
<dbReference type="GO" id="GO:0009003">
    <property type="term" value="F:signal peptidase activity"/>
    <property type="evidence" value="ECO:0007669"/>
    <property type="project" value="UniProtKB-EC"/>
</dbReference>
<feature type="region of interest" description="Disordered" evidence="8">
    <location>
        <begin position="1"/>
        <end position="50"/>
    </location>
</feature>
<organism evidence="10 11">
    <name type="scientific">Propioniferax innocua</name>
    <dbReference type="NCBI Taxonomy" id="1753"/>
    <lineage>
        <taxon>Bacteria</taxon>
        <taxon>Bacillati</taxon>
        <taxon>Actinomycetota</taxon>
        <taxon>Actinomycetes</taxon>
        <taxon>Propionibacteriales</taxon>
        <taxon>Propionibacteriaceae</taxon>
        <taxon>Propioniferax</taxon>
    </lineage>
</organism>
<dbReference type="EC" id="3.4.21.89" evidence="4 7"/>
<dbReference type="InterPro" id="IPR036286">
    <property type="entry name" value="LexA/Signal_pep-like_sf"/>
</dbReference>
<feature type="active site" evidence="6">
    <location>
        <position position="238"/>
    </location>
</feature>
<comment type="similarity">
    <text evidence="3 7">Belongs to the peptidase S26 family.</text>
</comment>
<evidence type="ECO:0000256" key="6">
    <source>
        <dbReference type="PIRSR" id="PIRSR600223-1"/>
    </source>
</evidence>
<gene>
    <name evidence="10" type="ORF">FB460_0027</name>
</gene>
<comment type="catalytic activity">
    <reaction evidence="1 7">
        <text>Cleavage of hydrophobic, N-terminal signal or leader sequences from secreted and periplasmic proteins.</text>
        <dbReference type="EC" id="3.4.21.89"/>
    </reaction>
</comment>
<keyword evidence="11" id="KW-1185">Reference proteome</keyword>
<dbReference type="PROSITE" id="PS00761">
    <property type="entry name" value="SPASE_I_3"/>
    <property type="match status" value="1"/>
</dbReference>
<dbReference type="PANTHER" id="PTHR43390">
    <property type="entry name" value="SIGNAL PEPTIDASE I"/>
    <property type="match status" value="1"/>
</dbReference>
<dbReference type="CDD" id="cd06530">
    <property type="entry name" value="S26_SPase_I"/>
    <property type="match status" value="1"/>
</dbReference>
<dbReference type="OrthoDB" id="9815782at2"/>
<name>A0A542ZPH4_9ACTN</name>
<dbReference type="RefSeq" id="WP_142092137.1">
    <property type="nucleotide sequence ID" value="NZ_BAAAMD010000003.1"/>
</dbReference>
<keyword evidence="5 7" id="KW-0378">Hydrolase</keyword>
<evidence type="ECO:0000259" key="9">
    <source>
        <dbReference type="Pfam" id="PF10502"/>
    </source>
</evidence>
<feature type="active site" evidence="6">
    <location>
        <position position="302"/>
    </location>
</feature>
<evidence type="ECO:0000256" key="1">
    <source>
        <dbReference type="ARBA" id="ARBA00000677"/>
    </source>
</evidence>
<keyword evidence="7" id="KW-0812">Transmembrane</keyword>
<comment type="subcellular location">
    <subcellularLocation>
        <location evidence="2">Cell membrane</location>
        <topology evidence="2">Single-pass type II membrane protein</topology>
    </subcellularLocation>
    <subcellularLocation>
        <location evidence="7">Membrane</location>
        <topology evidence="7">Single-pass type II membrane protein</topology>
    </subcellularLocation>
</comment>
<accession>A0A542ZPH4</accession>
<proteinExistence type="inferred from homology"/>
<feature type="region of interest" description="Disordered" evidence="8">
    <location>
        <begin position="63"/>
        <end position="115"/>
    </location>
</feature>
<comment type="caution">
    <text evidence="10">The sequence shown here is derived from an EMBL/GenBank/DDBJ whole genome shotgun (WGS) entry which is preliminary data.</text>
</comment>
<dbReference type="NCBIfam" id="TIGR02227">
    <property type="entry name" value="sigpep_I_bact"/>
    <property type="match status" value="1"/>
</dbReference>
<dbReference type="Gene3D" id="2.10.109.10">
    <property type="entry name" value="Umud Fragment, subunit A"/>
    <property type="match status" value="1"/>
</dbReference>